<evidence type="ECO:0000256" key="1">
    <source>
        <dbReference type="ARBA" id="ARBA00004651"/>
    </source>
</evidence>
<dbReference type="PANTHER" id="PTHR13285:SF18">
    <property type="entry name" value="PROTEIN-CYSTEINE N-PALMITOYLTRANSFERASE RASP"/>
    <property type="match status" value="1"/>
</dbReference>
<dbReference type="AlphaFoldDB" id="A0A2N5ZHB1"/>
<dbReference type="PANTHER" id="PTHR13285">
    <property type="entry name" value="ACYLTRANSFERASE"/>
    <property type="match status" value="1"/>
</dbReference>
<dbReference type="EMBL" id="PKTG01000075">
    <property type="protein sequence ID" value="PLX18014.1"/>
    <property type="molecule type" value="Genomic_DNA"/>
</dbReference>
<evidence type="ECO:0000256" key="7">
    <source>
        <dbReference type="PIRNR" id="PIRNR016636"/>
    </source>
</evidence>
<name>A0A2N5ZHB1_MUIH1</name>
<dbReference type="GO" id="GO:0042121">
    <property type="term" value="P:alginic acid biosynthetic process"/>
    <property type="evidence" value="ECO:0007669"/>
    <property type="project" value="InterPro"/>
</dbReference>
<dbReference type="Pfam" id="PF03062">
    <property type="entry name" value="MBOAT"/>
    <property type="match status" value="1"/>
</dbReference>
<organism evidence="9 10">
    <name type="scientific">Muiribacterium halophilum</name>
    <dbReference type="NCBI Taxonomy" id="2053465"/>
    <lineage>
        <taxon>Bacteria</taxon>
        <taxon>Candidatus Muiribacteriota</taxon>
        <taxon>Candidatus Muiribacteriia</taxon>
        <taxon>Candidatus Muiribacteriales</taxon>
        <taxon>Candidatus Muiribacteriaceae</taxon>
        <taxon>Candidatus Muiribacterium</taxon>
    </lineage>
</organism>
<dbReference type="InterPro" id="IPR051085">
    <property type="entry name" value="MB_O-acyltransferase"/>
</dbReference>
<evidence type="ECO:0000256" key="4">
    <source>
        <dbReference type="ARBA" id="ARBA00022692"/>
    </source>
</evidence>
<feature type="transmembrane region" description="Helical" evidence="8">
    <location>
        <begin position="469"/>
        <end position="489"/>
    </location>
</feature>
<feature type="transmembrane region" description="Helical" evidence="8">
    <location>
        <begin position="117"/>
        <end position="137"/>
    </location>
</feature>
<evidence type="ECO:0000313" key="10">
    <source>
        <dbReference type="Proteomes" id="UP000234857"/>
    </source>
</evidence>
<dbReference type="InterPro" id="IPR004299">
    <property type="entry name" value="MBOAT_fam"/>
</dbReference>
<evidence type="ECO:0000256" key="5">
    <source>
        <dbReference type="ARBA" id="ARBA00022989"/>
    </source>
</evidence>
<evidence type="ECO:0000256" key="3">
    <source>
        <dbReference type="ARBA" id="ARBA00022475"/>
    </source>
</evidence>
<keyword evidence="6 7" id="KW-0472">Membrane</keyword>
<keyword evidence="3 7" id="KW-1003">Cell membrane</keyword>
<keyword evidence="7 9" id="KW-0808">Transferase</keyword>
<proteinExistence type="inferred from homology"/>
<feature type="transmembrane region" description="Helical" evidence="8">
    <location>
        <begin position="304"/>
        <end position="325"/>
    </location>
</feature>
<dbReference type="PIRSF" id="PIRSF016636">
    <property type="entry name" value="AlgI_DltB"/>
    <property type="match status" value="1"/>
</dbReference>
<comment type="subcellular location">
    <subcellularLocation>
        <location evidence="1">Cell membrane</location>
        <topology evidence="1">Multi-pass membrane protein</topology>
    </subcellularLocation>
</comment>
<feature type="transmembrane region" description="Helical" evidence="8">
    <location>
        <begin position="436"/>
        <end position="457"/>
    </location>
</feature>
<reference evidence="9 10" key="1">
    <citation type="submission" date="2017-11" db="EMBL/GenBank/DDBJ databases">
        <title>Genome-resolved metagenomics identifies genetic mobility, metabolic interactions, and unexpected diversity in perchlorate-reducing communities.</title>
        <authorList>
            <person name="Barnum T.P."/>
            <person name="Figueroa I.A."/>
            <person name="Carlstrom C.I."/>
            <person name="Lucas L.N."/>
            <person name="Engelbrektson A.L."/>
            <person name="Coates J.D."/>
        </authorList>
    </citation>
    <scope>NUCLEOTIDE SEQUENCE [LARGE SCALE GENOMIC DNA]</scope>
    <source>
        <strain evidence="9">BM706</strain>
    </source>
</reference>
<keyword evidence="5 8" id="KW-1133">Transmembrane helix</keyword>
<feature type="transmembrane region" description="Helical" evidence="8">
    <location>
        <begin position="331"/>
        <end position="348"/>
    </location>
</feature>
<sequence length="499" mass="59004">MLFNSLHFLFFFPIVFLIYYLIPNKYRWILLLTASYYFYMSWKPEYVVLLLLSTTIDYLAALYMAKTDDLKKRKKLLYMSLTGNLGMLFFFKYFNFFNQNINLILHNINKDMGIPELNILLPLGISFYTFQSLSYTIDVYRGEREPEKHFGIFALYVSFFPQLVAGPIERSTHLLPQFKKKISFKYSNVVDGAKTAAWGFFKKIVIADRLGIIVEQVYNRPHEFTGYFLIVPTILFYFQLYCDFSAYSDIAIGIARMMGFDLIKNFDRPFFSKSVSEFWRRWHISLSSWLYDYLYTPLAINFRYFGKIGIGLAVLITFLLSGLWHGASWKFVIMGLFHAIYIISAYIFKRYGIWEKLHLKQISQKLPNISSVFNILTTFILCSYSFIFFRASSTSEAIYIAKNIFVNLGLSVNAKNSMRFQLNRLGDSMKVYDIKYYSLYLSIAFILLLIIVEYIGADKIKAFLKRFPIFFRFIIYYIFFMIIVLFGVFEGSRFIYFQF</sequence>
<dbReference type="GO" id="GO:0016746">
    <property type="term" value="F:acyltransferase activity"/>
    <property type="evidence" value="ECO:0007669"/>
    <property type="project" value="UniProtKB-KW"/>
</dbReference>
<feature type="transmembrane region" description="Helical" evidence="8">
    <location>
        <begin position="369"/>
        <end position="391"/>
    </location>
</feature>
<feature type="transmembrane region" description="Helical" evidence="8">
    <location>
        <begin position="149"/>
        <end position="168"/>
    </location>
</feature>
<feature type="transmembrane region" description="Helical" evidence="8">
    <location>
        <begin position="7"/>
        <end position="26"/>
    </location>
</feature>
<dbReference type="PIRSF" id="PIRSF500217">
    <property type="entry name" value="AlgI"/>
    <property type="match status" value="1"/>
</dbReference>
<comment type="caution">
    <text evidence="9">The sequence shown here is derived from an EMBL/GenBank/DDBJ whole genome shotgun (WGS) entry which is preliminary data.</text>
</comment>
<accession>A0A2N5ZHB1</accession>
<dbReference type="InterPro" id="IPR024194">
    <property type="entry name" value="Ac/AlaTfrase_AlgI/DltB"/>
</dbReference>
<feature type="transmembrane region" description="Helical" evidence="8">
    <location>
        <begin position="76"/>
        <end position="97"/>
    </location>
</feature>
<feature type="transmembrane region" description="Helical" evidence="8">
    <location>
        <begin position="46"/>
        <end position="64"/>
    </location>
</feature>
<comment type="similarity">
    <text evidence="2 7">Belongs to the membrane-bound acyltransferase family.</text>
</comment>
<dbReference type="Proteomes" id="UP000234857">
    <property type="component" value="Unassembled WGS sequence"/>
</dbReference>
<gene>
    <name evidence="9" type="ORF">C0601_05900</name>
</gene>
<dbReference type="GO" id="GO:0005886">
    <property type="term" value="C:plasma membrane"/>
    <property type="evidence" value="ECO:0007669"/>
    <property type="project" value="UniProtKB-SubCell"/>
</dbReference>
<keyword evidence="7 9" id="KW-0012">Acyltransferase</keyword>
<evidence type="ECO:0000256" key="8">
    <source>
        <dbReference type="SAM" id="Phobius"/>
    </source>
</evidence>
<keyword evidence="4 8" id="KW-0812">Transmembrane</keyword>
<feature type="transmembrane region" description="Helical" evidence="8">
    <location>
        <begin position="224"/>
        <end position="242"/>
    </location>
</feature>
<evidence type="ECO:0000256" key="2">
    <source>
        <dbReference type="ARBA" id="ARBA00010323"/>
    </source>
</evidence>
<evidence type="ECO:0000256" key="6">
    <source>
        <dbReference type="ARBA" id="ARBA00023136"/>
    </source>
</evidence>
<evidence type="ECO:0000313" key="9">
    <source>
        <dbReference type="EMBL" id="PLX18014.1"/>
    </source>
</evidence>
<protein>
    <submittedName>
        <fullName evidence="9">Membrane-bound O-acyltransferase family protein</fullName>
    </submittedName>
</protein>
<dbReference type="InterPro" id="IPR028362">
    <property type="entry name" value="AlgI"/>
</dbReference>